<name>A0ABT2F8I5_9STRE</name>
<keyword evidence="2" id="KW-0676">Redox-active center</keyword>
<reference evidence="4 5" key="1">
    <citation type="journal article" date="2023" name="Int. J. Syst. Evol. Microbiol.">
        <title>Streptococcus sciuri sp. nov., Staphylococcus marylandisciuri sp. nov. and Staphylococcus americanisciuri sp. nov., isolated from faeces of eastern grey squirrel (Sciurus carolinensis).</title>
        <authorList>
            <person name="Volokhov D.V."/>
            <person name="Zagorodnyaya T.A."/>
            <person name="Furtak V.A."/>
            <person name="Nattanmai G."/>
            <person name="Randall L."/>
            <person name="Jose S."/>
            <person name="Gao Y."/>
            <person name="Eisenberg T."/>
            <person name="Delmonte P."/>
            <person name="Blom J."/>
            <person name="Mitchell K.K."/>
        </authorList>
    </citation>
    <scope>NUCLEOTIDE SEQUENCE [LARGE SCALE GENOMIC DNA]</scope>
    <source>
        <strain evidence="4 5">SQ9-PEA</strain>
    </source>
</reference>
<dbReference type="Proteomes" id="UP001206548">
    <property type="component" value="Unassembled WGS sequence"/>
</dbReference>
<protein>
    <submittedName>
        <fullName evidence="4">Arsenate reductase family protein</fullName>
    </submittedName>
</protein>
<dbReference type="CDD" id="cd03036">
    <property type="entry name" value="ArsC_like"/>
    <property type="match status" value="1"/>
</dbReference>
<dbReference type="EMBL" id="JANUXX010000008">
    <property type="protein sequence ID" value="MCS4488729.1"/>
    <property type="molecule type" value="Genomic_DNA"/>
</dbReference>
<dbReference type="PROSITE" id="PS51354">
    <property type="entry name" value="GLUTAREDOXIN_2"/>
    <property type="match status" value="1"/>
</dbReference>
<dbReference type="Pfam" id="PF03960">
    <property type="entry name" value="ArsC"/>
    <property type="match status" value="1"/>
</dbReference>
<evidence type="ECO:0000313" key="4">
    <source>
        <dbReference type="EMBL" id="MCS4488729.1"/>
    </source>
</evidence>
<keyword evidence="1" id="KW-1015">Disulfide bond</keyword>
<comment type="caution">
    <text evidence="4">The sequence shown here is derived from an EMBL/GenBank/DDBJ whole genome shotgun (WGS) entry which is preliminary data.</text>
</comment>
<evidence type="ECO:0000313" key="5">
    <source>
        <dbReference type="Proteomes" id="UP001206548"/>
    </source>
</evidence>
<keyword evidence="5" id="KW-1185">Reference proteome</keyword>
<organism evidence="4 5">
    <name type="scientific">Streptococcus sciuri</name>
    <dbReference type="NCBI Taxonomy" id="2973939"/>
    <lineage>
        <taxon>Bacteria</taxon>
        <taxon>Bacillati</taxon>
        <taxon>Bacillota</taxon>
        <taxon>Bacilli</taxon>
        <taxon>Lactobacillales</taxon>
        <taxon>Streptococcaceae</taxon>
        <taxon>Streptococcus</taxon>
    </lineage>
</organism>
<dbReference type="RefSeq" id="WP_259139119.1">
    <property type="nucleotide sequence ID" value="NZ_JANUXX010000008.1"/>
</dbReference>
<gene>
    <name evidence="4" type="ORF">NXS10_07145</name>
</gene>
<dbReference type="InterPro" id="IPR006660">
    <property type="entry name" value="Arsenate_reductase-like"/>
</dbReference>
<dbReference type="InterPro" id="IPR036249">
    <property type="entry name" value="Thioredoxin-like_sf"/>
</dbReference>
<accession>A0ABT2F8I5</accession>
<sequence length="115" mass="13333">MLQFYQYPPCSTCKRAKSELEQLGLDFDDINIKENPPQVDVLKKWLEQSHFELKQFFNTSGQVYRDLGLKDKLATMSEKEALELLASNGMLIKRPLLVKDGELLQIGHRTSYKEL</sequence>
<proteinExistence type="inferred from homology"/>
<dbReference type="InterPro" id="IPR006504">
    <property type="entry name" value="Tscrpt_reg_Spx/MgsR"/>
</dbReference>
<evidence type="ECO:0000256" key="2">
    <source>
        <dbReference type="ARBA" id="ARBA00023284"/>
    </source>
</evidence>
<dbReference type="Gene3D" id="3.40.30.10">
    <property type="entry name" value="Glutaredoxin"/>
    <property type="match status" value="1"/>
</dbReference>
<dbReference type="SUPFAM" id="SSF52833">
    <property type="entry name" value="Thioredoxin-like"/>
    <property type="match status" value="1"/>
</dbReference>
<dbReference type="PANTHER" id="PTHR30041:SF8">
    <property type="entry name" value="PROTEIN YFFB"/>
    <property type="match status" value="1"/>
</dbReference>
<evidence type="ECO:0000256" key="3">
    <source>
        <dbReference type="PROSITE-ProRule" id="PRU01282"/>
    </source>
</evidence>
<evidence type="ECO:0000256" key="1">
    <source>
        <dbReference type="ARBA" id="ARBA00023157"/>
    </source>
</evidence>
<dbReference type="PROSITE" id="PS51353">
    <property type="entry name" value="ARSC"/>
    <property type="match status" value="1"/>
</dbReference>
<dbReference type="PANTHER" id="PTHR30041">
    <property type="entry name" value="ARSENATE REDUCTASE"/>
    <property type="match status" value="1"/>
</dbReference>
<comment type="similarity">
    <text evidence="3">Belongs to the ArsC family.</text>
</comment>
<dbReference type="NCBIfam" id="TIGR01617">
    <property type="entry name" value="arsC_related"/>
    <property type="match status" value="1"/>
</dbReference>